<evidence type="ECO:0000313" key="2">
    <source>
        <dbReference type="EMBL" id="VAV90554.1"/>
    </source>
</evidence>
<dbReference type="EMBL" id="UOEF01000103">
    <property type="protein sequence ID" value="VAV90554.1"/>
    <property type="molecule type" value="Genomic_DNA"/>
</dbReference>
<sequence length="132" mass="14235">MFEFMKKNSKKTALLGGLALTAIIAAPVMAQRDPAYEAARSSGAIGEKPDGYLGYVKAPSAAIKALVEDLNIKRKAAYTRKAQETNSTVEQFAFTSGCNLIMRTTPGEKYQTPSGTWNTRDGSAPVRDSRCP</sequence>
<organism evidence="2">
    <name type="scientific">hydrothermal vent metagenome</name>
    <dbReference type="NCBI Taxonomy" id="652676"/>
    <lineage>
        <taxon>unclassified sequences</taxon>
        <taxon>metagenomes</taxon>
        <taxon>ecological metagenomes</taxon>
    </lineage>
</organism>
<reference evidence="2" key="1">
    <citation type="submission" date="2018-06" db="EMBL/GenBank/DDBJ databases">
        <authorList>
            <person name="Zhirakovskaya E."/>
        </authorList>
    </citation>
    <scope>NUCLEOTIDE SEQUENCE</scope>
</reference>
<protein>
    <recommendedName>
        <fullName evidence="3">DUF1318 domain-containing protein</fullName>
    </recommendedName>
</protein>
<dbReference type="Pfam" id="PF07027">
    <property type="entry name" value="DUF1318"/>
    <property type="match status" value="1"/>
</dbReference>
<dbReference type="AlphaFoldDB" id="A0A3B0RB71"/>
<proteinExistence type="predicted"/>
<feature type="compositionally biased region" description="Polar residues" evidence="1">
    <location>
        <begin position="111"/>
        <end position="121"/>
    </location>
</feature>
<dbReference type="InterPro" id="IPR008309">
    <property type="entry name" value="YdbL"/>
</dbReference>
<gene>
    <name evidence="2" type="ORF">MNBD_ALPHA04-1064</name>
</gene>
<name>A0A3B0RB71_9ZZZZ</name>
<evidence type="ECO:0008006" key="3">
    <source>
        <dbReference type="Google" id="ProtNLM"/>
    </source>
</evidence>
<accession>A0A3B0RB71</accession>
<feature type="region of interest" description="Disordered" evidence="1">
    <location>
        <begin position="105"/>
        <end position="132"/>
    </location>
</feature>
<evidence type="ECO:0000256" key="1">
    <source>
        <dbReference type="SAM" id="MobiDB-lite"/>
    </source>
</evidence>